<evidence type="ECO:0000313" key="7">
    <source>
        <dbReference type="Proteomes" id="UP000284794"/>
    </source>
</evidence>
<reference evidence="3 8" key="3">
    <citation type="journal article" date="2019" name="Nat. Med.">
        <title>A library of human gut bacterial isolates paired with longitudinal multiomics data enables mechanistic microbiome research.</title>
        <authorList>
            <person name="Poyet M."/>
            <person name="Groussin M."/>
            <person name="Gibbons S.M."/>
            <person name="Avila-Pacheco J."/>
            <person name="Jiang X."/>
            <person name="Kearney S.M."/>
            <person name="Perrotta A.R."/>
            <person name="Berdy B."/>
            <person name="Zhao S."/>
            <person name="Lieberman T.D."/>
            <person name="Swanson P.K."/>
            <person name="Smith M."/>
            <person name="Roesemann S."/>
            <person name="Alexander J.E."/>
            <person name="Rich S.A."/>
            <person name="Livny J."/>
            <person name="Vlamakis H."/>
            <person name="Clish C."/>
            <person name="Bullock K."/>
            <person name="Deik A."/>
            <person name="Scott J."/>
            <person name="Pierce K.A."/>
            <person name="Xavier R.J."/>
            <person name="Alm E.J."/>
        </authorList>
    </citation>
    <scope>NUCLEOTIDE SEQUENCE [LARGE SCALE GENOMIC DNA]</scope>
    <source>
        <strain evidence="3 8">BIOML-A1</strain>
    </source>
</reference>
<dbReference type="AlphaFoldDB" id="A0A174YUD6"/>
<dbReference type="EMBL" id="QSIS01000015">
    <property type="protein sequence ID" value="RHD07095.1"/>
    <property type="molecule type" value="Genomic_DNA"/>
</dbReference>
<evidence type="ECO:0000313" key="5">
    <source>
        <dbReference type="Proteomes" id="UP000095621"/>
    </source>
</evidence>
<evidence type="ECO:0000313" key="3">
    <source>
        <dbReference type="EMBL" id="MSC56670.1"/>
    </source>
</evidence>
<dbReference type="EMBL" id="WKRD01000003">
    <property type="protein sequence ID" value="MSC56670.1"/>
    <property type="molecule type" value="Genomic_DNA"/>
</dbReference>
<dbReference type="Proteomes" id="UP000095780">
    <property type="component" value="Unassembled WGS sequence"/>
</dbReference>
<dbReference type="RefSeq" id="WP_055214530.1">
    <property type="nucleotide sequence ID" value="NZ_CABIXW010000008.1"/>
</dbReference>
<dbReference type="Proteomes" id="UP000481964">
    <property type="component" value="Unassembled WGS sequence"/>
</dbReference>
<protein>
    <submittedName>
        <fullName evidence="1">Uncharacterized protein</fullName>
    </submittedName>
</protein>
<evidence type="ECO:0000313" key="4">
    <source>
        <dbReference type="EMBL" id="RHD07095.1"/>
    </source>
</evidence>
<proteinExistence type="predicted"/>
<dbReference type="OrthoDB" id="1934790at2"/>
<evidence type="ECO:0000313" key="6">
    <source>
        <dbReference type="Proteomes" id="UP000095780"/>
    </source>
</evidence>
<accession>A0A174YUD6</accession>
<dbReference type="EMBL" id="CZBU01000001">
    <property type="protein sequence ID" value="CUQ75568.1"/>
    <property type="molecule type" value="Genomic_DNA"/>
</dbReference>
<reference evidence="4 7" key="2">
    <citation type="submission" date="2018-08" db="EMBL/GenBank/DDBJ databases">
        <title>A genome reference for cultivated species of the human gut microbiota.</title>
        <authorList>
            <person name="Zou Y."/>
            <person name="Xue W."/>
            <person name="Luo G."/>
        </authorList>
    </citation>
    <scope>NUCLEOTIDE SEQUENCE [LARGE SCALE GENOMIC DNA]</scope>
    <source>
        <strain evidence="4 7">AM32-2AC</strain>
    </source>
</reference>
<organism evidence="1 5">
    <name type="scientific">Lachnospira eligens</name>
    <dbReference type="NCBI Taxonomy" id="39485"/>
    <lineage>
        <taxon>Bacteria</taxon>
        <taxon>Bacillati</taxon>
        <taxon>Bacillota</taxon>
        <taxon>Clostridia</taxon>
        <taxon>Lachnospirales</taxon>
        <taxon>Lachnospiraceae</taxon>
        <taxon>Lachnospira</taxon>
    </lineage>
</organism>
<evidence type="ECO:0000313" key="2">
    <source>
        <dbReference type="EMBL" id="CUQ90020.1"/>
    </source>
</evidence>
<evidence type="ECO:0000313" key="8">
    <source>
        <dbReference type="Proteomes" id="UP000481964"/>
    </source>
</evidence>
<dbReference type="EMBL" id="CZBV01000008">
    <property type="protein sequence ID" value="CUQ90020.1"/>
    <property type="molecule type" value="Genomic_DNA"/>
</dbReference>
<dbReference type="Proteomes" id="UP000284794">
    <property type="component" value="Unassembled WGS sequence"/>
</dbReference>
<sequence>MKPKSDLSRQLYELMLQRGYEENFCDIVTKNLNTDFTASRMIGYLYHYDHPPVEEIADEMISILSDRNRIMQKKELEETNARWNDFLLHGFNDEEEEE</sequence>
<reference evidence="5 6" key="1">
    <citation type="submission" date="2015-09" db="EMBL/GenBank/DDBJ databases">
        <authorList>
            <consortium name="Pathogen Informatics"/>
        </authorList>
    </citation>
    <scope>NUCLEOTIDE SEQUENCE [LARGE SCALE GENOMIC DNA]</scope>
    <source>
        <strain evidence="1 5">2789STDY5834875</strain>
        <strain evidence="2 6">2789STDY5834878</strain>
    </source>
</reference>
<gene>
    <name evidence="4" type="ORF">DW811_10725</name>
    <name evidence="1" type="ORF">ERS852490_00587</name>
    <name evidence="2" type="ORF">ERS852492_02580</name>
    <name evidence="3" type="ORF">GKE48_04265</name>
</gene>
<dbReference type="Proteomes" id="UP000095621">
    <property type="component" value="Unassembled WGS sequence"/>
</dbReference>
<evidence type="ECO:0000313" key="1">
    <source>
        <dbReference type="EMBL" id="CUQ75568.1"/>
    </source>
</evidence>
<name>A0A174YUD6_9FIRM</name>